<feature type="binding site" evidence="5">
    <location>
        <position position="45"/>
    </location>
    <ligand>
        <name>ATP</name>
        <dbReference type="ChEBI" id="CHEBI:30616"/>
    </ligand>
</feature>
<dbReference type="Gene3D" id="1.10.510.10">
    <property type="entry name" value="Transferase(Phosphotransferase) domain 1"/>
    <property type="match status" value="1"/>
</dbReference>
<dbReference type="GO" id="GO:0005524">
    <property type="term" value="F:ATP binding"/>
    <property type="evidence" value="ECO:0007669"/>
    <property type="project" value="UniProtKB-UniRule"/>
</dbReference>
<name>A0A970B6E8_9GAMM</name>
<keyword evidence="3 7" id="KW-0418">Kinase</keyword>
<evidence type="ECO:0000256" key="2">
    <source>
        <dbReference type="ARBA" id="ARBA00022741"/>
    </source>
</evidence>
<dbReference type="PANTHER" id="PTHR43289">
    <property type="entry name" value="MITOGEN-ACTIVATED PROTEIN KINASE KINASE KINASE 20-RELATED"/>
    <property type="match status" value="1"/>
</dbReference>
<evidence type="ECO:0000313" key="8">
    <source>
        <dbReference type="Proteomes" id="UP000653472"/>
    </source>
</evidence>
<dbReference type="AlphaFoldDB" id="A0A970B6E8"/>
<accession>A0A970B6E8</accession>
<protein>
    <submittedName>
        <fullName evidence="7">Serine/threonine protein kinase</fullName>
    </submittedName>
</protein>
<evidence type="ECO:0000259" key="6">
    <source>
        <dbReference type="PROSITE" id="PS50011"/>
    </source>
</evidence>
<reference evidence="7" key="1">
    <citation type="submission" date="2020-03" db="EMBL/GenBank/DDBJ databases">
        <title>Solimonas marina sp. nov., isolated from deep seawater of the Pacific Ocean.</title>
        <authorList>
            <person name="Liu X."/>
            <person name="Lai Q."/>
            <person name="Sun F."/>
            <person name="Gai Y."/>
            <person name="Li G."/>
            <person name="Shao Z."/>
        </authorList>
    </citation>
    <scope>NUCLEOTIDE SEQUENCE</scope>
    <source>
        <strain evidence="7">C16B3</strain>
    </source>
</reference>
<keyword evidence="7" id="KW-0723">Serine/threonine-protein kinase</keyword>
<evidence type="ECO:0000256" key="4">
    <source>
        <dbReference type="ARBA" id="ARBA00022840"/>
    </source>
</evidence>
<dbReference type="InterPro" id="IPR011009">
    <property type="entry name" value="Kinase-like_dom_sf"/>
</dbReference>
<dbReference type="PROSITE" id="PS00107">
    <property type="entry name" value="PROTEIN_KINASE_ATP"/>
    <property type="match status" value="1"/>
</dbReference>
<organism evidence="7 8">
    <name type="scientific">Solimonas marina</name>
    <dbReference type="NCBI Taxonomy" id="2714601"/>
    <lineage>
        <taxon>Bacteria</taxon>
        <taxon>Pseudomonadati</taxon>
        <taxon>Pseudomonadota</taxon>
        <taxon>Gammaproteobacteria</taxon>
        <taxon>Nevskiales</taxon>
        <taxon>Nevskiaceae</taxon>
        <taxon>Solimonas</taxon>
    </lineage>
</organism>
<dbReference type="Gene3D" id="3.30.200.20">
    <property type="entry name" value="Phosphorylase Kinase, domain 1"/>
    <property type="match status" value="1"/>
</dbReference>
<dbReference type="PROSITE" id="PS50011">
    <property type="entry name" value="PROTEIN_KINASE_DOM"/>
    <property type="match status" value="1"/>
</dbReference>
<keyword evidence="8" id="KW-1185">Reference proteome</keyword>
<keyword evidence="2 5" id="KW-0547">Nucleotide-binding</keyword>
<dbReference type="Proteomes" id="UP000653472">
    <property type="component" value="Unassembled WGS sequence"/>
</dbReference>
<comment type="caution">
    <text evidence="7">The sequence shown here is derived from an EMBL/GenBank/DDBJ whole genome shotgun (WGS) entry which is preliminary data.</text>
</comment>
<keyword evidence="1" id="KW-0808">Transferase</keyword>
<sequence>MTTPAAAAWPTRIGKYELREPIGRGDSGIVCRGYDPFVQREVAVKFAFHDPSHRHDADHERAFFAEARAAGALQHPNIVALYDAGVEGEISYLVMEYVDGQTLRPHCRADGARLPVAQVLDIGSRCALALDYAHERGVLHRDIKPGNIMLMRDGTPKLMDFSLAEFRAEPGTKMSDGRLRGSPYYMAPEQVRGDGASRASDLYALGAVLYQLLCGAPPFAQADRERLFEDIRNRPAPDLAQRRAGIAPAVAALVARLLDKAPDRRFVSGRALAAALAPLIEAAQGPGVDGLASHDALRRLEIFAGFSVAAFDELLAASRVVSCAADGRWPTAGPPAMLIILRGELEWSRDGRTQRFAAGDGVDLVAAGEAALRARTRVLALRVDLRRLEQASADTQLRFYRAMTAALSRSAIRSAN</sequence>
<dbReference type="RefSeq" id="WP_168147989.1">
    <property type="nucleotide sequence ID" value="NZ_JAAVXB010000005.1"/>
</dbReference>
<gene>
    <name evidence="7" type="ORF">G7Y82_10340</name>
</gene>
<feature type="domain" description="Protein kinase" evidence="6">
    <location>
        <begin position="16"/>
        <end position="280"/>
    </location>
</feature>
<dbReference type="SUPFAM" id="SSF56112">
    <property type="entry name" value="Protein kinase-like (PK-like)"/>
    <property type="match status" value="1"/>
</dbReference>
<dbReference type="Pfam" id="PF00069">
    <property type="entry name" value="Pkinase"/>
    <property type="match status" value="1"/>
</dbReference>
<dbReference type="PROSITE" id="PS00108">
    <property type="entry name" value="PROTEIN_KINASE_ST"/>
    <property type="match status" value="1"/>
</dbReference>
<dbReference type="CDD" id="cd14014">
    <property type="entry name" value="STKc_PknB_like"/>
    <property type="match status" value="1"/>
</dbReference>
<dbReference type="SMART" id="SM00220">
    <property type="entry name" value="S_TKc"/>
    <property type="match status" value="1"/>
</dbReference>
<proteinExistence type="predicted"/>
<evidence type="ECO:0000256" key="1">
    <source>
        <dbReference type="ARBA" id="ARBA00022679"/>
    </source>
</evidence>
<dbReference type="PANTHER" id="PTHR43289:SF6">
    <property type="entry name" value="SERINE_THREONINE-PROTEIN KINASE NEKL-3"/>
    <property type="match status" value="1"/>
</dbReference>
<evidence type="ECO:0000256" key="5">
    <source>
        <dbReference type="PROSITE-ProRule" id="PRU10141"/>
    </source>
</evidence>
<dbReference type="InterPro" id="IPR008271">
    <property type="entry name" value="Ser/Thr_kinase_AS"/>
</dbReference>
<keyword evidence="4 5" id="KW-0067">ATP-binding</keyword>
<dbReference type="EMBL" id="JAAVXB010000005">
    <property type="protein sequence ID" value="NKF22718.1"/>
    <property type="molecule type" value="Genomic_DNA"/>
</dbReference>
<evidence type="ECO:0000313" key="7">
    <source>
        <dbReference type="EMBL" id="NKF22718.1"/>
    </source>
</evidence>
<dbReference type="InterPro" id="IPR000719">
    <property type="entry name" value="Prot_kinase_dom"/>
</dbReference>
<dbReference type="GO" id="GO:0004674">
    <property type="term" value="F:protein serine/threonine kinase activity"/>
    <property type="evidence" value="ECO:0007669"/>
    <property type="project" value="UniProtKB-KW"/>
</dbReference>
<evidence type="ECO:0000256" key="3">
    <source>
        <dbReference type="ARBA" id="ARBA00022777"/>
    </source>
</evidence>
<dbReference type="InterPro" id="IPR017441">
    <property type="entry name" value="Protein_kinase_ATP_BS"/>
</dbReference>